<feature type="region of interest" description="Disordered" evidence="1">
    <location>
        <begin position="68"/>
        <end position="99"/>
    </location>
</feature>
<name>A0A9X0A3S5_9CNID</name>
<feature type="compositionally biased region" description="Polar residues" evidence="1">
    <location>
        <begin position="1"/>
        <end position="10"/>
    </location>
</feature>
<feature type="region of interest" description="Disordered" evidence="1">
    <location>
        <begin position="126"/>
        <end position="156"/>
    </location>
</feature>
<proteinExistence type="predicted"/>
<dbReference type="EMBL" id="MU825401">
    <property type="protein sequence ID" value="KAJ7392513.1"/>
    <property type="molecule type" value="Genomic_DNA"/>
</dbReference>
<feature type="region of interest" description="Disordered" evidence="1">
    <location>
        <begin position="1"/>
        <end position="36"/>
    </location>
</feature>
<feature type="compositionally biased region" description="Low complexity" evidence="1">
    <location>
        <begin position="146"/>
        <end position="156"/>
    </location>
</feature>
<reference evidence="2" key="1">
    <citation type="submission" date="2023-01" db="EMBL/GenBank/DDBJ databases">
        <title>Genome assembly of the deep-sea coral Lophelia pertusa.</title>
        <authorList>
            <person name="Herrera S."/>
            <person name="Cordes E."/>
        </authorList>
    </citation>
    <scope>NUCLEOTIDE SEQUENCE</scope>
    <source>
        <strain evidence="2">USNM1676648</strain>
        <tissue evidence="2">Polyp</tissue>
    </source>
</reference>
<evidence type="ECO:0000313" key="2">
    <source>
        <dbReference type="EMBL" id="KAJ7392513.1"/>
    </source>
</evidence>
<organism evidence="2 3">
    <name type="scientific">Desmophyllum pertusum</name>
    <dbReference type="NCBI Taxonomy" id="174260"/>
    <lineage>
        <taxon>Eukaryota</taxon>
        <taxon>Metazoa</taxon>
        <taxon>Cnidaria</taxon>
        <taxon>Anthozoa</taxon>
        <taxon>Hexacorallia</taxon>
        <taxon>Scleractinia</taxon>
        <taxon>Caryophylliina</taxon>
        <taxon>Caryophylliidae</taxon>
        <taxon>Desmophyllum</taxon>
    </lineage>
</organism>
<dbReference type="Proteomes" id="UP001163046">
    <property type="component" value="Unassembled WGS sequence"/>
</dbReference>
<keyword evidence="3" id="KW-1185">Reference proteome</keyword>
<evidence type="ECO:0000313" key="3">
    <source>
        <dbReference type="Proteomes" id="UP001163046"/>
    </source>
</evidence>
<comment type="caution">
    <text evidence="2">The sequence shown here is derived from an EMBL/GenBank/DDBJ whole genome shotgun (WGS) entry which is preliminary data.</text>
</comment>
<gene>
    <name evidence="2" type="ORF">OS493_012184</name>
</gene>
<sequence length="241" mass="26114">MYDMTSQYTIKVQDESEESPEQEATAPEDQVALSDDLSTQDTLVSLLGAVKTLTAGLDEVKANNKHLRALVKEKQETEGSSASPPPRTDGAGASAKVSQPARAVTLPELCAMANLSQKADRRVAQLGLADTSESSSDSDCKDSEMQEGSQEGSQEGQAFDRLVSHSSLGWRPKLPALSCTHSHGHIVISGHRDVKYDELITLEEFVASYGQILQSPDLLEVERCSRLQHLVSLINVFCTDL</sequence>
<accession>A0A9X0A3S5</accession>
<protein>
    <submittedName>
        <fullName evidence="2">Uncharacterized protein</fullName>
    </submittedName>
</protein>
<evidence type="ECO:0000256" key="1">
    <source>
        <dbReference type="SAM" id="MobiDB-lite"/>
    </source>
</evidence>
<dbReference type="AlphaFoldDB" id="A0A9X0A3S5"/>